<dbReference type="Proteomes" id="UP000036987">
    <property type="component" value="Unassembled WGS sequence"/>
</dbReference>
<dbReference type="OrthoDB" id="665788at2759"/>
<evidence type="ECO:0000313" key="2">
    <source>
        <dbReference type="EMBL" id="KMZ59980.1"/>
    </source>
</evidence>
<evidence type="ECO:0000256" key="1">
    <source>
        <dbReference type="SAM" id="MobiDB-lite"/>
    </source>
</evidence>
<dbReference type="InterPro" id="IPR039335">
    <property type="entry name" value="SIB1/2"/>
</dbReference>
<sequence>MSKEMRRASGDHKKWKKNLKVKRNIKVVHISNPLKVTLSATEYKKRVQQLTGQNSYVADIMFREAKEGRIVNDQQDDNHDHVTVPSAVAPNPSTDNHHQPDMSTTTSTSSRSFESPIDDLILFDDFFHHHI</sequence>
<evidence type="ECO:0000313" key="3">
    <source>
        <dbReference type="Proteomes" id="UP000036987"/>
    </source>
</evidence>
<dbReference type="AlphaFoldDB" id="A0A0K9NVF7"/>
<gene>
    <name evidence="2" type="ORF">ZOSMA_62G00100</name>
</gene>
<dbReference type="PANTHER" id="PTHR33624:SF17">
    <property type="entry name" value="OS07G0687400 PROTEIN"/>
    <property type="match status" value="1"/>
</dbReference>
<accession>A0A0K9NVF7</accession>
<feature type="region of interest" description="Disordered" evidence="1">
    <location>
        <begin position="68"/>
        <end position="112"/>
    </location>
</feature>
<comment type="caution">
    <text evidence="2">The sequence shown here is derived from an EMBL/GenBank/DDBJ whole genome shotgun (WGS) entry which is preliminary data.</text>
</comment>
<keyword evidence="3" id="KW-1185">Reference proteome</keyword>
<proteinExistence type="predicted"/>
<dbReference type="EMBL" id="LFYR01001680">
    <property type="protein sequence ID" value="KMZ59980.1"/>
    <property type="molecule type" value="Genomic_DNA"/>
</dbReference>
<protein>
    <recommendedName>
        <fullName evidence="4">VQ domain-containing protein</fullName>
    </recommendedName>
</protein>
<name>A0A0K9NVF7_ZOSMR</name>
<organism evidence="2 3">
    <name type="scientific">Zostera marina</name>
    <name type="common">Eelgrass</name>
    <dbReference type="NCBI Taxonomy" id="29655"/>
    <lineage>
        <taxon>Eukaryota</taxon>
        <taxon>Viridiplantae</taxon>
        <taxon>Streptophyta</taxon>
        <taxon>Embryophyta</taxon>
        <taxon>Tracheophyta</taxon>
        <taxon>Spermatophyta</taxon>
        <taxon>Magnoliopsida</taxon>
        <taxon>Liliopsida</taxon>
        <taxon>Zosteraceae</taxon>
        <taxon>Zostera</taxon>
    </lineage>
</organism>
<evidence type="ECO:0008006" key="4">
    <source>
        <dbReference type="Google" id="ProtNLM"/>
    </source>
</evidence>
<reference evidence="3" key="1">
    <citation type="journal article" date="2016" name="Nature">
        <title>The genome of the seagrass Zostera marina reveals angiosperm adaptation to the sea.</title>
        <authorList>
            <person name="Olsen J.L."/>
            <person name="Rouze P."/>
            <person name="Verhelst B."/>
            <person name="Lin Y.-C."/>
            <person name="Bayer T."/>
            <person name="Collen J."/>
            <person name="Dattolo E."/>
            <person name="De Paoli E."/>
            <person name="Dittami S."/>
            <person name="Maumus F."/>
            <person name="Michel G."/>
            <person name="Kersting A."/>
            <person name="Lauritano C."/>
            <person name="Lohaus R."/>
            <person name="Toepel M."/>
            <person name="Tonon T."/>
            <person name="Vanneste K."/>
            <person name="Amirebrahimi M."/>
            <person name="Brakel J."/>
            <person name="Bostroem C."/>
            <person name="Chovatia M."/>
            <person name="Grimwood J."/>
            <person name="Jenkins J.W."/>
            <person name="Jueterbock A."/>
            <person name="Mraz A."/>
            <person name="Stam W.T."/>
            <person name="Tice H."/>
            <person name="Bornberg-Bauer E."/>
            <person name="Green P.J."/>
            <person name="Pearson G.A."/>
            <person name="Procaccini G."/>
            <person name="Duarte C.M."/>
            <person name="Schmutz J."/>
            <person name="Reusch T.B.H."/>
            <person name="Van de Peer Y."/>
        </authorList>
    </citation>
    <scope>NUCLEOTIDE SEQUENCE [LARGE SCALE GENOMIC DNA]</scope>
    <source>
        <strain evidence="3">cv. Finnish</strain>
    </source>
</reference>
<dbReference type="PANTHER" id="PTHR33624">
    <property type="entry name" value="SIGMA FACTOR BINDING PROTEIN 1, CHLOROPLASTIC"/>
    <property type="match status" value="1"/>
</dbReference>
<feature type="compositionally biased region" description="Basic and acidic residues" evidence="1">
    <location>
        <begin position="68"/>
        <end position="82"/>
    </location>
</feature>